<dbReference type="InterPro" id="IPR002823">
    <property type="entry name" value="DUF112_TM"/>
</dbReference>
<feature type="transmembrane region" description="Helical" evidence="1">
    <location>
        <begin position="256"/>
        <end position="281"/>
    </location>
</feature>
<sequence length="506" mass="53528">MELVVSALLTSISIDNLLYIVAGVALGNIIGAIPGLNAVMAIAIAVPLTYYMPAVGAMGFLVGINKGAAFGGSVSAIILNVPGSPDAAATCFDGYPMHCQGKGLKALKLSLFASAFGDFFSTLILILIALPLASLAIQLGPAELCALIIFTLILIADLDSDNIWKGILATAFGLLLSTIGLDPVSSLPRLTFGYYPLENGIPLAPAVIGILALTEISRQMAEYDRHKAQVQPHNLPPGDMQADRLGFVEFFRLLPALIRGSLVGVIVGIVPGIGGTVSAFLSYGVEKKRAKDPDTFGKGRSEGVVAPEAANNAVICASLIPLFTLGIPGSLISALLIGAFILHGITPGPLMFEQHTETVYAIYSTMMLGNLFNLIVGYIGLFFFIRLLSSPRKLLFPMIIFLCFSGICVMDSSFTAIVIAILFMFLGYGMQVLNLSVVSLIIGLVLGPQLELYMQQTVMMGEGTLAPLLTRPLACILILLSLLIMAKKLVSYSAKSLRNGRRSAGE</sequence>
<dbReference type="AlphaFoldDB" id="A0A855F3P4"/>
<feature type="transmembrane region" description="Helical" evidence="1">
    <location>
        <begin position="136"/>
        <end position="156"/>
    </location>
</feature>
<feature type="transmembrane region" description="Helical" evidence="1">
    <location>
        <begin position="465"/>
        <end position="486"/>
    </location>
</feature>
<proteinExistence type="predicted"/>
<feature type="transmembrane region" description="Helical" evidence="1">
    <location>
        <begin position="12"/>
        <end position="33"/>
    </location>
</feature>
<dbReference type="EMBL" id="NKYI01000028">
    <property type="protein sequence ID" value="PIK82545.1"/>
    <property type="molecule type" value="Genomic_DNA"/>
</dbReference>
<feature type="domain" description="DUF112" evidence="2">
    <location>
        <begin position="17"/>
        <end position="442"/>
    </location>
</feature>
<gene>
    <name evidence="3" type="ORF">CFY86_20480</name>
</gene>
<accession>A0A855F3P4</accession>
<feature type="transmembrane region" description="Helical" evidence="1">
    <location>
        <begin position="362"/>
        <end position="387"/>
    </location>
</feature>
<organism evidence="3 4">
    <name type="scientific">Raoultella ornithinolytica</name>
    <name type="common">Klebsiella ornithinolytica</name>
    <dbReference type="NCBI Taxonomy" id="54291"/>
    <lineage>
        <taxon>Bacteria</taxon>
        <taxon>Pseudomonadati</taxon>
        <taxon>Pseudomonadota</taxon>
        <taxon>Gammaproteobacteria</taxon>
        <taxon>Enterobacterales</taxon>
        <taxon>Enterobacteriaceae</taxon>
        <taxon>Klebsiella/Raoultella group</taxon>
        <taxon>Raoultella</taxon>
    </lineage>
</organism>
<keyword evidence="1" id="KW-1133">Transmembrane helix</keyword>
<keyword evidence="1" id="KW-0812">Transmembrane</keyword>
<feature type="transmembrane region" description="Helical" evidence="1">
    <location>
        <begin position="399"/>
        <end position="426"/>
    </location>
</feature>
<protein>
    <recommendedName>
        <fullName evidence="2">DUF112 domain-containing protein</fullName>
    </recommendedName>
</protein>
<evidence type="ECO:0000313" key="4">
    <source>
        <dbReference type="Proteomes" id="UP000229713"/>
    </source>
</evidence>
<comment type="caution">
    <text evidence="3">The sequence shown here is derived from an EMBL/GenBank/DDBJ whole genome shotgun (WGS) entry which is preliminary data.</text>
</comment>
<evidence type="ECO:0000256" key="1">
    <source>
        <dbReference type="SAM" id="Phobius"/>
    </source>
</evidence>
<feature type="transmembrane region" description="Helical" evidence="1">
    <location>
        <begin position="432"/>
        <end position="453"/>
    </location>
</feature>
<reference evidence="3 4" key="1">
    <citation type="submission" date="2017-07" db="EMBL/GenBank/DDBJ databases">
        <title>Raoultella ornithinolytica strain HH3 draft genome.</title>
        <authorList>
            <person name="Duceppe M.-O."/>
            <person name="Huang H."/>
            <person name="Phipps-Todd B."/>
        </authorList>
    </citation>
    <scope>NUCLEOTIDE SEQUENCE [LARGE SCALE GENOMIC DNA]</scope>
    <source>
        <strain evidence="3 4">HH3</strain>
    </source>
</reference>
<dbReference type="PANTHER" id="PTHR35342:SF5">
    <property type="entry name" value="TRICARBOXYLIC TRANSPORT PROTEIN"/>
    <property type="match status" value="1"/>
</dbReference>
<keyword evidence="1" id="KW-0472">Membrane</keyword>
<dbReference type="PANTHER" id="PTHR35342">
    <property type="entry name" value="TRICARBOXYLIC TRANSPORT PROTEIN"/>
    <property type="match status" value="1"/>
</dbReference>
<dbReference type="RefSeq" id="WP_064368324.1">
    <property type="nucleotide sequence ID" value="NZ_CP023888.1"/>
</dbReference>
<evidence type="ECO:0000313" key="3">
    <source>
        <dbReference type="EMBL" id="PIK82545.1"/>
    </source>
</evidence>
<name>A0A855F3P4_RAOOR</name>
<dbReference type="Proteomes" id="UP000229713">
    <property type="component" value="Unassembled WGS sequence"/>
</dbReference>
<evidence type="ECO:0000259" key="2">
    <source>
        <dbReference type="Pfam" id="PF01970"/>
    </source>
</evidence>
<feature type="transmembrane region" description="Helical" evidence="1">
    <location>
        <begin position="109"/>
        <end position="130"/>
    </location>
</feature>
<feature type="transmembrane region" description="Helical" evidence="1">
    <location>
        <begin position="39"/>
        <end position="62"/>
    </location>
</feature>
<feature type="transmembrane region" description="Helical" evidence="1">
    <location>
        <begin position="163"/>
        <end position="181"/>
    </location>
</feature>
<dbReference type="Pfam" id="PF01970">
    <property type="entry name" value="TctA"/>
    <property type="match status" value="1"/>
</dbReference>
<feature type="transmembrane region" description="Helical" evidence="1">
    <location>
        <begin position="319"/>
        <end position="342"/>
    </location>
</feature>